<dbReference type="Proteomes" id="UP001432027">
    <property type="component" value="Unassembled WGS sequence"/>
</dbReference>
<feature type="non-terminal residue" evidence="1">
    <location>
        <position position="193"/>
    </location>
</feature>
<evidence type="ECO:0000313" key="1">
    <source>
        <dbReference type="EMBL" id="GMT00802.1"/>
    </source>
</evidence>
<evidence type="ECO:0000313" key="2">
    <source>
        <dbReference type="Proteomes" id="UP001432027"/>
    </source>
</evidence>
<accession>A0AAV5U204</accession>
<organism evidence="1 2">
    <name type="scientific">Pristionchus entomophagus</name>
    <dbReference type="NCBI Taxonomy" id="358040"/>
    <lineage>
        <taxon>Eukaryota</taxon>
        <taxon>Metazoa</taxon>
        <taxon>Ecdysozoa</taxon>
        <taxon>Nematoda</taxon>
        <taxon>Chromadorea</taxon>
        <taxon>Rhabditida</taxon>
        <taxon>Rhabditina</taxon>
        <taxon>Diplogasteromorpha</taxon>
        <taxon>Diplogasteroidea</taxon>
        <taxon>Neodiplogasteridae</taxon>
        <taxon>Pristionchus</taxon>
    </lineage>
</organism>
<evidence type="ECO:0008006" key="3">
    <source>
        <dbReference type="Google" id="ProtNLM"/>
    </source>
</evidence>
<name>A0AAV5U204_9BILA</name>
<dbReference type="EMBL" id="BTSX01000005">
    <property type="protein sequence ID" value="GMT00802.1"/>
    <property type="molecule type" value="Genomic_DNA"/>
</dbReference>
<proteinExistence type="predicted"/>
<protein>
    <recommendedName>
        <fullName evidence="3">Saposin B-type domain-containing protein</fullName>
    </recommendedName>
</protein>
<gene>
    <name evidence="1" type="ORF">PENTCL1PPCAC_22976</name>
</gene>
<comment type="caution">
    <text evidence="1">The sequence shown here is derived from an EMBL/GenBank/DDBJ whole genome shotgun (WGS) entry which is preliminary data.</text>
</comment>
<reference evidence="1" key="1">
    <citation type="submission" date="2023-10" db="EMBL/GenBank/DDBJ databases">
        <title>Genome assembly of Pristionchus species.</title>
        <authorList>
            <person name="Yoshida K."/>
            <person name="Sommer R.J."/>
        </authorList>
    </citation>
    <scope>NUCLEOTIDE SEQUENCE</scope>
    <source>
        <strain evidence="1">RS0144</strain>
    </source>
</reference>
<feature type="non-terminal residue" evidence="1">
    <location>
        <position position="1"/>
    </location>
</feature>
<dbReference type="AlphaFoldDB" id="A0AAV5U204"/>
<sequence length="193" mass="20845">LFSGLSTKCSLLPSQLRSICETGLSKVINYLKEGLQSRIPDCALLCANPSPINAHHFCSLLHPAFNSLDDLFSDLSSTLIPTICFSHTDQPDCVKKIDGLLKIAKNPVTNAFKRVGLILQCDQFKSTGDGGKLGLDWTPLHLLCTGCQTTLKGISLTFDGEGTSHLIDALHKTFESACQMIKEDDPSLLDGAP</sequence>
<keyword evidence="2" id="KW-1185">Reference proteome</keyword>